<comment type="subcellular location">
    <subcellularLocation>
        <location evidence="1">Membrane</location>
        <topology evidence="1">Multi-pass membrane protein</topology>
    </subcellularLocation>
</comment>
<feature type="transmembrane region" description="Helical" evidence="5">
    <location>
        <begin position="126"/>
        <end position="145"/>
    </location>
</feature>
<evidence type="ECO:0000256" key="5">
    <source>
        <dbReference type="SAM" id="Phobius"/>
    </source>
</evidence>
<dbReference type="Pfam" id="PF00361">
    <property type="entry name" value="Proton_antipo_M"/>
    <property type="match status" value="1"/>
</dbReference>
<keyword evidence="4 5" id="KW-0472">Membrane</keyword>
<name>A0A382KJQ5_9ZZZZ</name>
<proteinExistence type="predicted"/>
<feature type="transmembrane region" description="Helical" evidence="5">
    <location>
        <begin position="157"/>
        <end position="174"/>
    </location>
</feature>
<keyword evidence="2 5" id="KW-0812">Transmembrane</keyword>
<evidence type="ECO:0000256" key="3">
    <source>
        <dbReference type="ARBA" id="ARBA00022989"/>
    </source>
</evidence>
<accession>A0A382KJQ5</accession>
<gene>
    <name evidence="7" type="ORF">METZ01_LOCUS277230</name>
</gene>
<evidence type="ECO:0000259" key="6">
    <source>
        <dbReference type="Pfam" id="PF00361"/>
    </source>
</evidence>
<dbReference type="PANTHER" id="PTHR22773">
    <property type="entry name" value="NADH DEHYDROGENASE"/>
    <property type="match status" value="1"/>
</dbReference>
<feature type="domain" description="NADH:quinone oxidoreductase/Mrp antiporter transmembrane" evidence="6">
    <location>
        <begin position="123"/>
        <end position="174"/>
    </location>
</feature>
<reference evidence="7" key="1">
    <citation type="submission" date="2018-05" db="EMBL/GenBank/DDBJ databases">
        <authorList>
            <person name="Lanie J.A."/>
            <person name="Ng W.-L."/>
            <person name="Kazmierczak K.M."/>
            <person name="Andrzejewski T.M."/>
            <person name="Davidsen T.M."/>
            <person name="Wayne K.J."/>
            <person name="Tettelin H."/>
            <person name="Glass J.I."/>
            <person name="Rusch D."/>
            <person name="Podicherti R."/>
            <person name="Tsui H.-C.T."/>
            <person name="Winkler M.E."/>
        </authorList>
    </citation>
    <scope>NUCLEOTIDE SEQUENCE</scope>
</reference>
<keyword evidence="3 5" id="KW-1133">Transmembrane helix</keyword>
<dbReference type="AlphaFoldDB" id="A0A382KJQ5"/>
<evidence type="ECO:0000256" key="2">
    <source>
        <dbReference type="ARBA" id="ARBA00022692"/>
    </source>
</evidence>
<feature type="non-terminal residue" evidence="7">
    <location>
        <position position="175"/>
    </location>
</feature>
<sequence>MNNLQSIQYFLPELLIVQLALSIIILDLLSLKKWVTICVYIGFACVALLLCQLSSSNEGVSIFNGMLINDSFSYYFKWIILISTFSIVLISNYSKELDREYSVEFNALILFVLLGMFLMTNSIDLLMIYLSIELVSIPSYILAGILKNDKKSNEASLKYVIFGSFASGLMLFGLS</sequence>
<feature type="transmembrane region" description="Helical" evidence="5">
    <location>
        <begin position="34"/>
        <end position="55"/>
    </location>
</feature>
<organism evidence="7">
    <name type="scientific">marine metagenome</name>
    <dbReference type="NCBI Taxonomy" id="408172"/>
    <lineage>
        <taxon>unclassified sequences</taxon>
        <taxon>metagenomes</taxon>
        <taxon>ecological metagenomes</taxon>
    </lineage>
</organism>
<dbReference type="EMBL" id="UINC01080955">
    <property type="protein sequence ID" value="SVC24376.1"/>
    <property type="molecule type" value="Genomic_DNA"/>
</dbReference>
<feature type="transmembrane region" description="Helical" evidence="5">
    <location>
        <begin position="75"/>
        <end position="94"/>
    </location>
</feature>
<dbReference type="InterPro" id="IPR001750">
    <property type="entry name" value="ND/Mrp_TM"/>
</dbReference>
<protein>
    <recommendedName>
        <fullName evidence="6">NADH:quinone oxidoreductase/Mrp antiporter transmembrane domain-containing protein</fullName>
    </recommendedName>
</protein>
<evidence type="ECO:0000256" key="4">
    <source>
        <dbReference type="ARBA" id="ARBA00023136"/>
    </source>
</evidence>
<evidence type="ECO:0000256" key="1">
    <source>
        <dbReference type="ARBA" id="ARBA00004141"/>
    </source>
</evidence>
<evidence type="ECO:0000313" key="7">
    <source>
        <dbReference type="EMBL" id="SVC24376.1"/>
    </source>
</evidence>
<dbReference type="GO" id="GO:0016020">
    <property type="term" value="C:membrane"/>
    <property type="evidence" value="ECO:0007669"/>
    <property type="project" value="UniProtKB-SubCell"/>
</dbReference>
<feature type="transmembrane region" description="Helical" evidence="5">
    <location>
        <begin position="101"/>
        <end position="120"/>
    </location>
</feature>
<feature type="transmembrane region" description="Helical" evidence="5">
    <location>
        <begin position="6"/>
        <end position="29"/>
    </location>
</feature>